<dbReference type="PANTHER" id="PTHR44586">
    <property type="entry name" value="F-BOX DOMAIN CONTAINING PROTEIN, EXPRESSED"/>
    <property type="match status" value="1"/>
</dbReference>
<dbReference type="EMBL" id="CM029052">
    <property type="protein sequence ID" value="KAG2558370.1"/>
    <property type="molecule type" value="Genomic_DNA"/>
</dbReference>
<name>A0A8T0P9S7_PANVG</name>
<feature type="domain" description="KIB1-4 beta-propeller" evidence="1">
    <location>
        <begin position="31"/>
        <end position="167"/>
    </location>
</feature>
<gene>
    <name evidence="2" type="ORF">PVAP13_8NG110600</name>
</gene>
<reference evidence="2" key="1">
    <citation type="submission" date="2020-05" db="EMBL/GenBank/DDBJ databases">
        <title>WGS assembly of Panicum virgatum.</title>
        <authorList>
            <person name="Lovell J.T."/>
            <person name="Jenkins J."/>
            <person name="Shu S."/>
            <person name="Juenger T.E."/>
            <person name="Schmutz J."/>
        </authorList>
    </citation>
    <scope>NUCLEOTIDE SEQUENCE</scope>
    <source>
        <strain evidence="2">AP13</strain>
    </source>
</reference>
<dbReference type="AlphaFoldDB" id="A0A8T0P9S7"/>
<sequence>MIPAQTGHLLGVSASAVSGERFHRIAPGAPAVTQMVFLDKMKDIYCERIYIVQGSGGEMLQIWRSDVVPRGEDEDETDSDVELELDRDKVVSHTTAITVYEVEPASKKIEKISGLGHNVLFLGHNQSLCLHAEKYPQLKANHVYFTDDDYSYTKGFKNNRRDIGVFDLEDNSSEEITTPQLWSNWPTPVWLIPNPRKSFATHS</sequence>
<proteinExistence type="predicted"/>
<dbReference type="Proteomes" id="UP000823388">
    <property type="component" value="Chromosome 8N"/>
</dbReference>
<dbReference type="Pfam" id="PF03478">
    <property type="entry name" value="Beta-prop_KIB1-4"/>
    <property type="match status" value="1"/>
</dbReference>
<evidence type="ECO:0000313" key="2">
    <source>
        <dbReference type="EMBL" id="KAG2558370.1"/>
    </source>
</evidence>
<organism evidence="2 3">
    <name type="scientific">Panicum virgatum</name>
    <name type="common">Blackwell switchgrass</name>
    <dbReference type="NCBI Taxonomy" id="38727"/>
    <lineage>
        <taxon>Eukaryota</taxon>
        <taxon>Viridiplantae</taxon>
        <taxon>Streptophyta</taxon>
        <taxon>Embryophyta</taxon>
        <taxon>Tracheophyta</taxon>
        <taxon>Spermatophyta</taxon>
        <taxon>Magnoliopsida</taxon>
        <taxon>Liliopsida</taxon>
        <taxon>Poales</taxon>
        <taxon>Poaceae</taxon>
        <taxon>PACMAD clade</taxon>
        <taxon>Panicoideae</taxon>
        <taxon>Panicodae</taxon>
        <taxon>Paniceae</taxon>
        <taxon>Panicinae</taxon>
        <taxon>Panicum</taxon>
        <taxon>Panicum sect. Hiantes</taxon>
    </lineage>
</organism>
<comment type="caution">
    <text evidence="2">The sequence shown here is derived from an EMBL/GenBank/DDBJ whole genome shotgun (WGS) entry which is preliminary data.</text>
</comment>
<dbReference type="PANTHER" id="PTHR44586:SF6">
    <property type="entry name" value="OS11G0579600 PROTEIN"/>
    <property type="match status" value="1"/>
</dbReference>
<evidence type="ECO:0000259" key="1">
    <source>
        <dbReference type="Pfam" id="PF03478"/>
    </source>
</evidence>
<dbReference type="InterPro" id="IPR005174">
    <property type="entry name" value="KIB1-4_b-propeller"/>
</dbReference>
<protein>
    <recommendedName>
        <fullName evidence="1">KIB1-4 beta-propeller domain-containing protein</fullName>
    </recommendedName>
</protein>
<evidence type="ECO:0000313" key="3">
    <source>
        <dbReference type="Proteomes" id="UP000823388"/>
    </source>
</evidence>
<accession>A0A8T0P9S7</accession>
<keyword evidence="3" id="KW-1185">Reference proteome</keyword>